<evidence type="ECO:0000313" key="5">
    <source>
        <dbReference type="Proteomes" id="UP000288127"/>
    </source>
</evidence>
<dbReference type="Gene3D" id="3.10.105.10">
    <property type="entry name" value="Dipeptide-binding Protein, Domain 3"/>
    <property type="match status" value="1"/>
</dbReference>
<dbReference type="CDD" id="cd08493">
    <property type="entry name" value="PBP2_DppA_like"/>
    <property type="match status" value="1"/>
</dbReference>
<dbReference type="RefSeq" id="WP_126758896.1">
    <property type="nucleotide sequence ID" value="NZ_CP085233.1"/>
</dbReference>
<dbReference type="Pfam" id="PF00496">
    <property type="entry name" value="SBP_bac_5"/>
    <property type="match status" value="1"/>
</dbReference>
<name>A0A432YJW2_9GAMM</name>
<dbReference type="AlphaFoldDB" id="A0A432YJW2"/>
<dbReference type="PROSITE" id="PS51257">
    <property type="entry name" value="PROKAR_LIPOPROTEIN"/>
    <property type="match status" value="1"/>
</dbReference>
<dbReference type="GO" id="GO:0042938">
    <property type="term" value="P:dipeptide transport"/>
    <property type="evidence" value="ECO:0007669"/>
    <property type="project" value="TreeGrafter"/>
</dbReference>
<dbReference type="PIRSF" id="PIRSF002741">
    <property type="entry name" value="MppA"/>
    <property type="match status" value="1"/>
</dbReference>
<dbReference type="GO" id="GO:0030288">
    <property type="term" value="C:outer membrane-bounded periplasmic space"/>
    <property type="evidence" value="ECO:0007669"/>
    <property type="project" value="TreeGrafter"/>
</dbReference>
<sequence length="540" mass="61381">MFKQLMVASGTLLLAACGPVQTDSEVYQDGLVYCSEGNPEIFNPQLVTSGTTVDATSAQLYDRLLDYDAKQQQFVPALARGWQSFDDGRRYRFNLRKDVNFHHTDWFTPTRTFNADDVLFSFQRWLNEQHPYYPVNGGRYPFFRSSGLIRLIEHVEKIDDYTVDFHLAQSDSSFLANVATDFAVILSEEYGQQLIAAGNPEQIDRLPVGTGPFAFELFRKDFVIRYSAHKDYWREQPEIKTLVYVITPNANKRMLKLLTGECDVIPYPLVNELSQLDQDAQIEVGSSVSPNVSFWAFNTKQPPFDNVIVRRALAHAINRPAIIQTIYSGNARLATGMLPETSWAYSPVQQTYPYDPAKARELLAEAGFPNGFSMDIWAMPVQRAYNPNAQRMAELIQSDLAQVGVQANIVSYEWNTFRQRLVEGEHDSVLIGWVADNADPDNFFRPTLSCAAARSGNNRAQWCNPEFDRLLIEAIAESDLDQRKHLYQAIEDFVMQQAPLVPIANSLRFQAHRDDVEGVELPPYGGINFRYARRIKDAPL</sequence>
<proteinExistence type="inferred from homology"/>
<dbReference type="InterPro" id="IPR030678">
    <property type="entry name" value="Peptide/Ni-bd"/>
</dbReference>
<gene>
    <name evidence="4" type="ORF">CWI76_03115</name>
</gene>
<comment type="similarity">
    <text evidence="1">Belongs to the bacterial solute-binding protein 5 family.</text>
</comment>
<dbReference type="Proteomes" id="UP000288127">
    <property type="component" value="Unassembled WGS sequence"/>
</dbReference>
<evidence type="ECO:0000256" key="2">
    <source>
        <dbReference type="ARBA" id="ARBA00022729"/>
    </source>
</evidence>
<evidence type="ECO:0000259" key="3">
    <source>
        <dbReference type="Pfam" id="PF00496"/>
    </source>
</evidence>
<dbReference type="EMBL" id="PIPZ01000001">
    <property type="protein sequence ID" value="RUO61271.1"/>
    <property type="molecule type" value="Genomic_DNA"/>
</dbReference>
<dbReference type="PANTHER" id="PTHR30290">
    <property type="entry name" value="PERIPLASMIC BINDING COMPONENT OF ABC TRANSPORTER"/>
    <property type="match status" value="1"/>
</dbReference>
<dbReference type="Gene3D" id="3.90.76.10">
    <property type="entry name" value="Dipeptide-binding Protein, Domain 1"/>
    <property type="match status" value="1"/>
</dbReference>
<evidence type="ECO:0000256" key="1">
    <source>
        <dbReference type="ARBA" id="ARBA00005695"/>
    </source>
</evidence>
<evidence type="ECO:0000313" key="4">
    <source>
        <dbReference type="EMBL" id="RUO61271.1"/>
    </source>
</evidence>
<dbReference type="InterPro" id="IPR039424">
    <property type="entry name" value="SBP_5"/>
</dbReference>
<dbReference type="InterPro" id="IPR000914">
    <property type="entry name" value="SBP_5_dom"/>
</dbReference>
<dbReference type="PANTHER" id="PTHR30290:SF38">
    <property type="entry name" value="D,D-DIPEPTIDE-BINDING PERIPLASMIC PROTEIN DDPA-RELATED"/>
    <property type="match status" value="1"/>
</dbReference>
<feature type="domain" description="Solute-binding protein family 5" evidence="3">
    <location>
        <begin position="74"/>
        <end position="452"/>
    </location>
</feature>
<reference evidence="5" key="1">
    <citation type="journal article" date="2018" name="Front. Microbiol.">
        <title>Genome-Based Analysis Reveals the Taxonomy and Diversity of the Family Idiomarinaceae.</title>
        <authorList>
            <person name="Liu Y."/>
            <person name="Lai Q."/>
            <person name="Shao Z."/>
        </authorList>
    </citation>
    <scope>NUCLEOTIDE SEQUENCE [LARGE SCALE GENOMIC DNA]</scope>
    <source>
        <strain evidence="5">PIM1</strain>
    </source>
</reference>
<dbReference type="SUPFAM" id="SSF53850">
    <property type="entry name" value="Periplasmic binding protein-like II"/>
    <property type="match status" value="1"/>
</dbReference>
<protein>
    <submittedName>
        <fullName evidence="4">ABC transporter substrate-binding protein</fullName>
    </submittedName>
</protein>
<dbReference type="GO" id="GO:0043190">
    <property type="term" value="C:ATP-binding cassette (ABC) transporter complex"/>
    <property type="evidence" value="ECO:0007669"/>
    <property type="project" value="InterPro"/>
</dbReference>
<comment type="caution">
    <text evidence="4">The sequence shown here is derived from an EMBL/GenBank/DDBJ whole genome shotgun (WGS) entry which is preliminary data.</text>
</comment>
<accession>A0A432YJW2</accession>
<keyword evidence="2" id="KW-0732">Signal</keyword>
<dbReference type="GO" id="GO:1904680">
    <property type="term" value="F:peptide transmembrane transporter activity"/>
    <property type="evidence" value="ECO:0007669"/>
    <property type="project" value="TreeGrafter"/>
</dbReference>
<dbReference type="OrthoDB" id="9801912at2"/>
<keyword evidence="5" id="KW-1185">Reference proteome</keyword>
<dbReference type="Gene3D" id="3.40.190.10">
    <property type="entry name" value="Periplasmic binding protein-like II"/>
    <property type="match status" value="1"/>
</dbReference>
<organism evidence="4 5">
    <name type="scientific">Pseudidiomarina marina</name>
    <dbReference type="NCBI Taxonomy" id="502366"/>
    <lineage>
        <taxon>Bacteria</taxon>
        <taxon>Pseudomonadati</taxon>
        <taxon>Pseudomonadota</taxon>
        <taxon>Gammaproteobacteria</taxon>
        <taxon>Alteromonadales</taxon>
        <taxon>Idiomarinaceae</taxon>
        <taxon>Pseudidiomarina</taxon>
    </lineage>
</organism>